<dbReference type="PANTHER" id="PTHR11941">
    <property type="entry name" value="ENOYL-COA HYDRATASE-RELATED"/>
    <property type="match status" value="1"/>
</dbReference>
<dbReference type="Proteomes" id="UP000183988">
    <property type="component" value="Unassembled WGS sequence"/>
</dbReference>
<dbReference type="InterPro" id="IPR001753">
    <property type="entry name" value="Enoyl-CoA_hydra/iso"/>
</dbReference>
<dbReference type="RefSeq" id="WP_072886765.1">
    <property type="nucleotide sequence ID" value="NZ_FQVW01000001.1"/>
</dbReference>
<dbReference type="GO" id="GO:0006635">
    <property type="term" value="P:fatty acid beta-oxidation"/>
    <property type="evidence" value="ECO:0007669"/>
    <property type="project" value="TreeGrafter"/>
</dbReference>
<reference evidence="1 2" key="1">
    <citation type="submission" date="2016-11" db="EMBL/GenBank/DDBJ databases">
        <authorList>
            <person name="Jaros S."/>
            <person name="Januszkiewicz K."/>
            <person name="Wedrychowicz H."/>
        </authorList>
    </citation>
    <scope>NUCLEOTIDE SEQUENCE [LARGE SCALE GENOMIC DNA]</scope>
    <source>
        <strain evidence="1 2">IBRC-M 10683</strain>
    </source>
</reference>
<dbReference type="InterPro" id="IPR029045">
    <property type="entry name" value="ClpP/crotonase-like_dom_sf"/>
</dbReference>
<dbReference type="SUPFAM" id="SSF52096">
    <property type="entry name" value="ClpP/crotonase"/>
    <property type="match status" value="1"/>
</dbReference>
<sequence length="252" mass="28233">MNDGVKYEYINDGYGLITLNRPLKRNAISEDMMSKLYESILKAKNDPIKFLVITGAGDKMFCAGGDLTELHGELSNSDAFNVLDKMKEVLYQIAIFPVPTICLLNGNALGGGCEIATSCDFRIAKTSTRFGFVQANLGILPGWGGGALLYEKVNPTFAYQWLLEANIYDANYLMEQGWINQIISSEEWGDVHNLVQPYLNRSTEQMKLLKGQYLASISVESLYRKMSDEVKSCASLWESPEHKLAVQRFSNR</sequence>
<dbReference type="Pfam" id="PF00378">
    <property type="entry name" value="ECH_1"/>
    <property type="match status" value="1"/>
</dbReference>
<dbReference type="Gene3D" id="3.90.226.10">
    <property type="entry name" value="2-enoyl-CoA Hydratase, Chain A, domain 1"/>
    <property type="match status" value="1"/>
</dbReference>
<accession>A0A1M5C357</accession>
<evidence type="ECO:0000313" key="1">
    <source>
        <dbReference type="EMBL" id="SHF49198.1"/>
    </source>
</evidence>
<protein>
    <submittedName>
        <fullName evidence="1">Enoyl-CoA hydratase/carnithine racemase</fullName>
    </submittedName>
</protein>
<dbReference type="OrthoDB" id="9775794at2"/>
<dbReference type="STRING" id="930117.SAMN05216225_100141"/>
<name>A0A1M5C357_9BACI</name>
<dbReference type="EMBL" id="FQVW01000001">
    <property type="protein sequence ID" value="SHF49198.1"/>
    <property type="molecule type" value="Genomic_DNA"/>
</dbReference>
<dbReference type="GO" id="GO:0003824">
    <property type="term" value="F:catalytic activity"/>
    <property type="evidence" value="ECO:0007669"/>
    <property type="project" value="UniProtKB-ARBA"/>
</dbReference>
<evidence type="ECO:0000313" key="2">
    <source>
        <dbReference type="Proteomes" id="UP000183988"/>
    </source>
</evidence>
<dbReference type="CDD" id="cd06558">
    <property type="entry name" value="crotonase-like"/>
    <property type="match status" value="1"/>
</dbReference>
<gene>
    <name evidence="1" type="ORF">SAMN05216225_100141</name>
</gene>
<keyword evidence="2" id="KW-1185">Reference proteome</keyword>
<proteinExistence type="predicted"/>
<dbReference type="PANTHER" id="PTHR11941:SF54">
    <property type="entry name" value="ENOYL-COA HYDRATASE, MITOCHONDRIAL"/>
    <property type="match status" value="1"/>
</dbReference>
<dbReference type="AlphaFoldDB" id="A0A1M5C357"/>
<organism evidence="1 2">
    <name type="scientific">Ornithinibacillus halophilus</name>
    <dbReference type="NCBI Taxonomy" id="930117"/>
    <lineage>
        <taxon>Bacteria</taxon>
        <taxon>Bacillati</taxon>
        <taxon>Bacillota</taxon>
        <taxon>Bacilli</taxon>
        <taxon>Bacillales</taxon>
        <taxon>Bacillaceae</taxon>
        <taxon>Ornithinibacillus</taxon>
    </lineage>
</organism>